<keyword evidence="2" id="KW-1185">Reference proteome</keyword>
<dbReference type="InterPro" id="IPR011009">
    <property type="entry name" value="Kinase-like_dom_sf"/>
</dbReference>
<dbReference type="Proteomes" id="UP000238479">
    <property type="component" value="Chromosome 7"/>
</dbReference>
<dbReference type="Gramene" id="PRQ19035">
    <property type="protein sequence ID" value="PRQ19035"/>
    <property type="gene ID" value="RchiOBHm_Chr7g0212711"/>
</dbReference>
<organism evidence="1 2">
    <name type="scientific">Rosa chinensis</name>
    <name type="common">China rose</name>
    <dbReference type="NCBI Taxonomy" id="74649"/>
    <lineage>
        <taxon>Eukaryota</taxon>
        <taxon>Viridiplantae</taxon>
        <taxon>Streptophyta</taxon>
        <taxon>Embryophyta</taxon>
        <taxon>Tracheophyta</taxon>
        <taxon>Spermatophyta</taxon>
        <taxon>Magnoliopsida</taxon>
        <taxon>eudicotyledons</taxon>
        <taxon>Gunneridae</taxon>
        <taxon>Pentapetalae</taxon>
        <taxon>rosids</taxon>
        <taxon>fabids</taxon>
        <taxon>Rosales</taxon>
        <taxon>Rosaceae</taxon>
        <taxon>Rosoideae</taxon>
        <taxon>Rosoideae incertae sedis</taxon>
        <taxon>Rosa</taxon>
    </lineage>
</organism>
<protein>
    <submittedName>
        <fullName evidence="1">Putative non-specific serine/threonine protein kinase</fullName>
        <ecNumber evidence="1">2.7.11.1</ecNumber>
    </submittedName>
</protein>
<accession>A0A2P6PAT1</accession>
<keyword evidence="1" id="KW-0418">Kinase</keyword>
<dbReference type="GO" id="GO:0004674">
    <property type="term" value="F:protein serine/threonine kinase activity"/>
    <property type="evidence" value="ECO:0007669"/>
    <property type="project" value="UniProtKB-KW"/>
</dbReference>
<sequence length="78" mass="9128">MSPRIFKWGEASKESDVLSFGVVALELSCGKRTHQDGEYHVPLFLWIWSLKLEGRLLDVADERLEMTFGQREMEYYVC</sequence>
<keyword evidence="1" id="KW-0808">Transferase</keyword>
<dbReference type="SUPFAM" id="SSF56112">
    <property type="entry name" value="Protein kinase-like (PK-like)"/>
    <property type="match status" value="1"/>
</dbReference>
<dbReference type="EC" id="2.7.11.1" evidence="1"/>
<gene>
    <name evidence="1" type="ORF">RchiOBHm_Chr7g0212711</name>
</gene>
<dbReference type="EMBL" id="PDCK01000045">
    <property type="protein sequence ID" value="PRQ19035.1"/>
    <property type="molecule type" value="Genomic_DNA"/>
</dbReference>
<keyword evidence="1" id="KW-0723">Serine/threonine-protein kinase</keyword>
<dbReference type="Gene3D" id="1.10.510.10">
    <property type="entry name" value="Transferase(Phosphotransferase) domain 1"/>
    <property type="match status" value="1"/>
</dbReference>
<evidence type="ECO:0000313" key="2">
    <source>
        <dbReference type="Proteomes" id="UP000238479"/>
    </source>
</evidence>
<name>A0A2P6PAT1_ROSCH</name>
<reference evidence="1 2" key="1">
    <citation type="journal article" date="2018" name="Nat. Genet.">
        <title>The Rosa genome provides new insights in the design of modern roses.</title>
        <authorList>
            <person name="Bendahmane M."/>
        </authorList>
    </citation>
    <scope>NUCLEOTIDE SEQUENCE [LARGE SCALE GENOMIC DNA]</scope>
    <source>
        <strain evidence="2">cv. Old Blush</strain>
    </source>
</reference>
<evidence type="ECO:0000313" key="1">
    <source>
        <dbReference type="EMBL" id="PRQ19035.1"/>
    </source>
</evidence>
<dbReference type="STRING" id="74649.A0A2P6PAT1"/>
<dbReference type="AlphaFoldDB" id="A0A2P6PAT1"/>
<comment type="caution">
    <text evidence="1">The sequence shown here is derived from an EMBL/GenBank/DDBJ whole genome shotgun (WGS) entry which is preliminary data.</text>
</comment>
<proteinExistence type="predicted"/>